<proteinExistence type="predicted"/>
<organism evidence="1 2">
    <name type="scientific">Eretmocerus hayati</name>
    <dbReference type="NCBI Taxonomy" id="131215"/>
    <lineage>
        <taxon>Eukaryota</taxon>
        <taxon>Metazoa</taxon>
        <taxon>Ecdysozoa</taxon>
        <taxon>Arthropoda</taxon>
        <taxon>Hexapoda</taxon>
        <taxon>Insecta</taxon>
        <taxon>Pterygota</taxon>
        <taxon>Neoptera</taxon>
        <taxon>Endopterygota</taxon>
        <taxon>Hymenoptera</taxon>
        <taxon>Apocrita</taxon>
        <taxon>Proctotrupomorpha</taxon>
        <taxon>Chalcidoidea</taxon>
        <taxon>Aphelinidae</taxon>
        <taxon>Aphelininae</taxon>
        <taxon>Eretmocerus</taxon>
    </lineage>
</organism>
<sequence length="135" mass="16034">MYRVTGSNYLWHIDGYDKIKRYEFAIHGCVDGYSRKVVWLFVATTNNKPGVMGNDYLITLKKLELMPIIIRSDRGSENAIIDILHIALRWHHKDRHAGERSFYKGKSTANERVEKFWRQLRNHTCEEYIKTFKTL</sequence>
<dbReference type="EMBL" id="CM056742">
    <property type="protein sequence ID" value="KAJ8676045.1"/>
    <property type="molecule type" value="Genomic_DNA"/>
</dbReference>
<keyword evidence="2" id="KW-1185">Reference proteome</keyword>
<name>A0ACC2NXL5_9HYME</name>
<accession>A0ACC2NXL5</accession>
<gene>
    <name evidence="1" type="ORF">QAD02_011831</name>
</gene>
<protein>
    <submittedName>
        <fullName evidence="1">Uncharacterized protein</fullName>
    </submittedName>
</protein>
<reference evidence="1" key="1">
    <citation type="submission" date="2023-04" db="EMBL/GenBank/DDBJ databases">
        <title>A chromosome-level genome assembly of the parasitoid wasp Eretmocerus hayati.</title>
        <authorList>
            <person name="Zhong Y."/>
            <person name="Liu S."/>
            <person name="Liu Y."/>
        </authorList>
    </citation>
    <scope>NUCLEOTIDE SEQUENCE</scope>
    <source>
        <strain evidence="1">ZJU_SS_LIU_2023</strain>
    </source>
</reference>
<evidence type="ECO:0000313" key="2">
    <source>
        <dbReference type="Proteomes" id="UP001239111"/>
    </source>
</evidence>
<dbReference type="Proteomes" id="UP001239111">
    <property type="component" value="Chromosome 2"/>
</dbReference>
<evidence type="ECO:0000313" key="1">
    <source>
        <dbReference type="EMBL" id="KAJ8676045.1"/>
    </source>
</evidence>
<comment type="caution">
    <text evidence="1">The sequence shown here is derived from an EMBL/GenBank/DDBJ whole genome shotgun (WGS) entry which is preliminary data.</text>
</comment>